<keyword evidence="1" id="KW-0547">Nucleotide-binding</keyword>
<organism evidence="4 5">
    <name type="scientific">Pelagerythrobacter marensis</name>
    <dbReference type="NCBI Taxonomy" id="543877"/>
    <lineage>
        <taxon>Bacteria</taxon>
        <taxon>Pseudomonadati</taxon>
        <taxon>Pseudomonadota</taxon>
        <taxon>Alphaproteobacteria</taxon>
        <taxon>Sphingomonadales</taxon>
        <taxon>Erythrobacteraceae</taxon>
        <taxon>Pelagerythrobacter</taxon>
    </lineage>
</organism>
<evidence type="ECO:0000313" key="4">
    <source>
        <dbReference type="EMBL" id="AKM07623.1"/>
    </source>
</evidence>
<dbReference type="PATRIC" id="fig|543877.4.peg.1579"/>
<dbReference type="Pfam" id="PF00005">
    <property type="entry name" value="ABC_tran"/>
    <property type="match status" value="1"/>
</dbReference>
<dbReference type="KEGG" id="amx:AM2010_1553"/>
<dbReference type="SMART" id="SM00382">
    <property type="entry name" value="AAA"/>
    <property type="match status" value="1"/>
</dbReference>
<dbReference type="PROSITE" id="PS00211">
    <property type="entry name" value="ABC_TRANSPORTER_1"/>
    <property type="match status" value="1"/>
</dbReference>
<name>A0A0G3XB96_9SPHN</name>
<dbReference type="PANTHER" id="PTHR43514">
    <property type="entry name" value="ABC TRANSPORTER I FAMILY MEMBER 10"/>
    <property type="match status" value="1"/>
</dbReference>
<dbReference type="InterPro" id="IPR050334">
    <property type="entry name" value="Molybdenum_import_ModC"/>
</dbReference>
<dbReference type="GO" id="GO:0005524">
    <property type="term" value="F:ATP binding"/>
    <property type="evidence" value="ECO:0007669"/>
    <property type="project" value="UniProtKB-KW"/>
</dbReference>
<sequence>MSFDLALTYRAGAREQQVAIATPARILAVTGPSGAGKSSLLDCIAGLRRPVAGTIAIGGRVLFDRDADIDVPPDARGAGYVFQDMRLFPHLTVRRNLLFGEQRGRTTRSPGDWPDFDEIADLLDLAPLMARRPATLSGGEARRVAIGRAVLSHPAFLLLDEPLASLDPARAERITIMIERIVSRITVPAVLVSHDQREVDRLAGAVLALP</sequence>
<dbReference type="PANTHER" id="PTHR43514:SF4">
    <property type="entry name" value="ABC TRANSPORTER I FAMILY MEMBER 10"/>
    <property type="match status" value="1"/>
</dbReference>
<dbReference type="Proteomes" id="UP000037643">
    <property type="component" value="Chromosome"/>
</dbReference>
<dbReference type="InterPro" id="IPR017871">
    <property type="entry name" value="ABC_transporter-like_CS"/>
</dbReference>
<dbReference type="RefSeq" id="WP_047806601.1">
    <property type="nucleotide sequence ID" value="NZ_CP011805.1"/>
</dbReference>
<dbReference type="AlphaFoldDB" id="A0A0G3XB96"/>
<gene>
    <name evidence="4" type="ORF">AM2010_1553</name>
</gene>
<feature type="domain" description="ABC transporter" evidence="3">
    <location>
        <begin position="1"/>
        <end position="210"/>
    </location>
</feature>
<dbReference type="InterPro" id="IPR027417">
    <property type="entry name" value="P-loop_NTPase"/>
</dbReference>
<dbReference type="EMBL" id="CP011805">
    <property type="protein sequence ID" value="AKM07623.1"/>
    <property type="molecule type" value="Genomic_DNA"/>
</dbReference>
<accession>A0A0G3XB96</accession>
<dbReference type="OrthoDB" id="9802264at2"/>
<keyword evidence="2 4" id="KW-0067">ATP-binding</keyword>
<protein>
    <submittedName>
        <fullName evidence="4">Molybdate transport system ATP-binding protein</fullName>
    </submittedName>
</protein>
<dbReference type="STRING" id="543877.AM2010_1553"/>
<dbReference type="InterPro" id="IPR003439">
    <property type="entry name" value="ABC_transporter-like_ATP-bd"/>
</dbReference>
<evidence type="ECO:0000313" key="5">
    <source>
        <dbReference type="Proteomes" id="UP000037643"/>
    </source>
</evidence>
<dbReference type="GO" id="GO:0016887">
    <property type="term" value="F:ATP hydrolysis activity"/>
    <property type="evidence" value="ECO:0007669"/>
    <property type="project" value="InterPro"/>
</dbReference>
<dbReference type="Gene3D" id="3.40.50.300">
    <property type="entry name" value="P-loop containing nucleotide triphosphate hydrolases"/>
    <property type="match status" value="1"/>
</dbReference>
<reference evidence="4 5" key="1">
    <citation type="submission" date="2015-06" db="EMBL/GenBank/DDBJ databases">
        <authorList>
            <person name="Kim K.M."/>
        </authorList>
    </citation>
    <scope>NUCLEOTIDE SEQUENCE [LARGE SCALE GENOMIC DNA]</scope>
    <source>
        <strain evidence="4 5">KCTC 22370</strain>
    </source>
</reference>
<evidence type="ECO:0000259" key="3">
    <source>
        <dbReference type="PROSITE" id="PS50893"/>
    </source>
</evidence>
<evidence type="ECO:0000256" key="2">
    <source>
        <dbReference type="ARBA" id="ARBA00022840"/>
    </source>
</evidence>
<dbReference type="PROSITE" id="PS50893">
    <property type="entry name" value="ABC_TRANSPORTER_2"/>
    <property type="match status" value="1"/>
</dbReference>
<dbReference type="InterPro" id="IPR003593">
    <property type="entry name" value="AAA+_ATPase"/>
</dbReference>
<proteinExistence type="predicted"/>
<dbReference type="SUPFAM" id="SSF52540">
    <property type="entry name" value="P-loop containing nucleoside triphosphate hydrolases"/>
    <property type="match status" value="1"/>
</dbReference>
<keyword evidence="5" id="KW-1185">Reference proteome</keyword>
<evidence type="ECO:0000256" key="1">
    <source>
        <dbReference type="ARBA" id="ARBA00022741"/>
    </source>
</evidence>